<evidence type="ECO:0000313" key="1">
    <source>
        <dbReference type="EMBL" id="STZ08013.1"/>
    </source>
</evidence>
<evidence type="ECO:0008006" key="3">
    <source>
        <dbReference type="Google" id="ProtNLM"/>
    </source>
</evidence>
<dbReference type="AlphaFoldDB" id="A0A378QY98"/>
<evidence type="ECO:0000313" key="2">
    <source>
        <dbReference type="Proteomes" id="UP000254065"/>
    </source>
</evidence>
<protein>
    <recommendedName>
        <fullName evidence="3">Type I restriction-modification system methyltransferase subunit</fullName>
    </recommendedName>
</protein>
<dbReference type="EMBL" id="UGQB01000004">
    <property type="protein sequence ID" value="STZ08013.1"/>
    <property type="molecule type" value="Genomic_DNA"/>
</dbReference>
<dbReference type="Proteomes" id="UP000254065">
    <property type="component" value="Unassembled WGS sequence"/>
</dbReference>
<proteinExistence type="predicted"/>
<dbReference type="InterPro" id="IPR029063">
    <property type="entry name" value="SAM-dependent_MTases_sf"/>
</dbReference>
<gene>
    <name evidence="1" type="ORF">NCTC12877_00995</name>
</gene>
<keyword evidence="2" id="KW-1185">Reference proteome</keyword>
<dbReference type="Gene3D" id="3.40.50.150">
    <property type="entry name" value="Vaccinia Virus protein VP39"/>
    <property type="match status" value="1"/>
</dbReference>
<organism evidence="1 2">
    <name type="scientific">Moraxella caprae</name>
    <dbReference type="NCBI Taxonomy" id="90240"/>
    <lineage>
        <taxon>Bacteria</taxon>
        <taxon>Pseudomonadati</taxon>
        <taxon>Pseudomonadota</taxon>
        <taxon>Gammaproteobacteria</taxon>
        <taxon>Moraxellales</taxon>
        <taxon>Moraxellaceae</taxon>
        <taxon>Moraxella</taxon>
    </lineage>
</organism>
<dbReference type="RefSeq" id="WP_228707444.1">
    <property type="nucleotide sequence ID" value="NZ_UGQB01000004.1"/>
</dbReference>
<sequence length="93" mass="10332">MTDTAPIQTNSQQVKSKKRVADFGEVFTGEREVNAMLGLLPDTIWHNITATFLEPACGNGNFLAEILSRKLNLVLKSAQIDLLQNPFYAKIPQ</sequence>
<name>A0A378QY98_9GAMM</name>
<accession>A0A378QY98</accession>
<dbReference type="SUPFAM" id="SSF53335">
    <property type="entry name" value="S-adenosyl-L-methionine-dependent methyltransferases"/>
    <property type="match status" value="1"/>
</dbReference>
<reference evidence="1 2" key="1">
    <citation type="submission" date="2018-06" db="EMBL/GenBank/DDBJ databases">
        <authorList>
            <consortium name="Pathogen Informatics"/>
            <person name="Doyle S."/>
        </authorList>
    </citation>
    <scope>NUCLEOTIDE SEQUENCE [LARGE SCALE GENOMIC DNA]</scope>
    <source>
        <strain evidence="1 2">NCTC12877</strain>
    </source>
</reference>